<dbReference type="EMBL" id="JANAWD010000063">
    <property type="protein sequence ID" value="KAJ3488580.1"/>
    <property type="molecule type" value="Genomic_DNA"/>
</dbReference>
<dbReference type="Gene3D" id="3.30.70.100">
    <property type="match status" value="2"/>
</dbReference>
<name>A0AAD5V8A3_9APHY</name>
<evidence type="ECO:0000313" key="2">
    <source>
        <dbReference type="Proteomes" id="UP001212997"/>
    </source>
</evidence>
<reference evidence="1" key="1">
    <citation type="submission" date="2022-07" db="EMBL/GenBank/DDBJ databases">
        <title>Genome Sequence of Physisporinus lineatus.</title>
        <authorList>
            <person name="Buettner E."/>
        </authorList>
    </citation>
    <scope>NUCLEOTIDE SEQUENCE</scope>
    <source>
        <strain evidence="1">VT162</strain>
    </source>
</reference>
<keyword evidence="2" id="KW-1185">Reference proteome</keyword>
<sequence>MSQPEPKLGLFVPLTAKSTEITDVTEFLLKGYELVQDEFEPETLQWFALKDSTADGNHFLIFDTSAAESGRDSHLNGAVAAALMQNRDRLLVPGEKGVNIRKVNILASKVQRPADGLTKGLSGGIRVLIKAKVSKTQEVKDLLQGVLPSQTESSTPVWFAIEFPDTDDFGVLGFFTSDEEREAYAKGEGMEAMRAAAQGLFETPPEVVQFEVLATKIQAV</sequence>
<dbReference type="InterPro" id="IPR011008">
    <property type="entry name" value="Dimeric_a/b-barrel"/>
</dbReference>
<proteinExistence type="predicted"/>
<dbReference type="AlphaFoldDB" id="A0AAD5V8A3"/>
<gene>
    <name evidence="1" type="ORF">NLI96_g2732</name>
</gene>
<evidence type="ECO:0000313" key="1">
    <source>
        <dbReference type="EMBL" id="KAJ3488580.1"/>
    </source>
</evidence>
<comment type="caution">
    <text evidence="1">The sequence shown here is derived from an EMBL/GenBank/DDBJ whole genome shotgun (WGS) entry which is preliminary data.</text>
</comment>
<accession>A0AAD5V8A3</accession>
<organism evidence="1 2">
    <name type="scientific">Meripilus lineatus</name>
    <dbReference type="NCBI Taxonomy" id="2056292"/>
    <lineage>
        <taxon>Eukaryota</taxon>
        <taxon>Fungi</taxon>
        <taxon>Dikarya</taxon>
        <taxon>Basidiomycota</taxon>
        <taxon>Agaricomycotina</taxon>
        <taxon>Agaricomycetes</taxon>
        <taxon>Polyporales</taxon>
        <taxon>Meripilaceae</taxon>
        <taxon>Meripilus</taxon>
    </lineage>
</organism>
<evidence type="ECO:0008006" key="3">
    <source>
        <dbReference type="Google" id="ProtNLM"/>
    </source>
</evidence>
<protein>
    <recommendedName>
        <fullName evidence="3">ABM domain-containing protein</fullName>
    </recommendedName>
</protein>
<dbReference type="SUPFAM" id="SSF54909">
    <property type="entry name" value="Dimeric alpha+beta barrel"/>
    <property type="match status" value="2"/>
</dbReference>
<dbReference type="Proteomes" id="UP001212997">
    <property type="component" value="Unassembled WGS sequence"/>
</dbReference>